<reference evidence="1 2" key="2">
    <citation type="journal article" date="2022" name="Mol. Ecol. Resour.">
        <title>The genomes of chicory, endive, great burdock and yacon provide insights into Asteraceae paleo-polyploidization history and plant inulin production.</title>
        <authorList>
            <person name="Fan W."/>
            <person name="Wang S."/>
            <person name="Wang H."/>
            <person name="Wang A."/>
            <person name="Jiang F."/>
            <person name="Liu H."/>
            <person name="Zhao H."/>
            <person name="Xu D."/>
            <person name="Zhang Y."/>
        </authorList>
    </citation>
    <scope>NUCLEOTIDE SEQUENCE [LARGE SCALE GENOMIC DNA]</scope>
    <source>
        <strain evidence="2">cv. Punajuju</strain>
        <tissue evidence="1">Leaves</tissue>
    </source>
</reference>
<organism evidence="1 2">
    <name type="scientific">Cichorium intybus</name>
    <name type="common">Chicory</name>
    <dbReference type="NCBI Taxonomy" id="13427"/>
    <lineage>
        <taxon>Eukaryota</taxon>
        <taxon>Viridiplantae</taxon>
        <taxon>Streptophyta</taxon>
        <taxon>Embryophyta</taxon>
        <taxon>Tracheophyta</taxon>
        <taxon>Spermatophyta</taxon>
        <taxon>Magnoliopsida</taxon>
        <taxon>eudicotyledons</taxon>
        <taxon>Gunneridae</taxon>
        <taxon>Pentapetalae</taxon>
        <taxon>asterids</taxon>
        <taxon>campanulids</taxon>
        <taxon>Asterales</taxon>
        <taxon>Asteraceae</taxon>
        <taxon>Cichorioideae</taxon>
        <taxon>Cichorieae</taxon>
        <taxon>Cichoriinae</taxon>
        <taxon>Cichorium</taxon>
    </lineage>
</organism>
<name>A0ACB9BNP1_CICIN</name>
<dbReference type="EMBL" id="CM042014">
    <property type="protein sequence ID" value="KAI3723627.1"/>
    <property type="molecule type" value="Genomic_DNA"/>
</dbReference>
<reference evidence="2" key="1">
    <citation type="journal article" date="2022" name="Mol. Ecol. Resour.">
        <title>The genomes of chicory, endive, great burdock and yacon provide insights into Asteraceae palaeo-polyploidization history and plant inulin production.</title>
        <authorList>
            <person name="Fan W."/>
            <person name="Wang S."/>
            <person name="Wang H."/>
            <person name="Wang A."/>
            <person name="Jiang F."/>
            <person name="Liu H."/>
            <person name="Zhao H."/>
            <person name="Xu D."/>
            <person name="Zhang Y."/>
        </authorList>
    </citation>
    <scope>NUCLEOTIDE SEQUENCE [LARGE SCALE GENOMIC DNA]</scope>
    <source>
        <strain evidence="2">cv. Punajuju</strain>
    </source>
</reference>
<proteinExistence type="predicted"/>
<accession>A0ACB9BNP1</accession>
<evidence type="ECO:0000313" key="1">
    <source>
        <dbReference type="EMBL" id="KAI3723627.1"/>
    </source>
</evidence>
<sequence length="128" mass="14794">MYHVFQQTSSSQRPTKRIKLNIHKDCQSTNSVFDHKDHKGLSPPPPPLGHTIIHDKFLTLDKKLDSLFSLVFDVEQAQSNDTLFKEVAELKNKVEEFEKKKFLIDRAAQTAIEKGLYELDEARQKEAK</sequence>
<evidence type="ECO:0000313" key="2">
    <source>
        <dbReference type="Proteomes" id="UP001055811"/>
    </source>
</evidence>
<keyword evidence="2" id="KW-1185">Reference proteome</keyword>
<gene>
    <name evidence="1" type="ORF">L2E82_35378</name>
</gene>
<dbReference type="Proteomes" id="UP001055811">
    <property type="component" value="Linkage Group LG06"/>
</dbReference>
<protein>
    <submittedName>
        <fullName evidence="1">Uncharacterized protein</fullName>
    </submittedName>
</protein>
<comment type="caution">
    <text evidence="1">The sequence shown here is derived from an EMBL/GenBank/DDBJ whole genome shotgun (WGS) entry which is preliminary data.</text>
</comment>